<feature type="compositionally biased region" description="Basic and acidic residues" evidence="2">
    <location>
        <begin position="496"/>
        <end position="510"/>
    </location>
</feature>
<feature type="repeat" description="TPR" evidence="1">
    <location>
        <begin position="810"/>
        <end position="843"/>
    </location>
</feature>
<feature type="compositionally biased region" description="Low complexity" evidence="2">
    <location>
        <begin position="321"/>
        <end position="332"/>
    </location>
</feature>
<feature type="compositionally biased region" description="Polar residues" evidence="2">
    <location>
        <begin position="155"/>
        <end position="166"/>
    </location>
</feature>
<evidence type="ECO:0000256" key="2">
    <source>
        <dbReference type="SAM" id="MobiDB-lite"/>
    </source>
</evidence>
<dbReference type="SMART" id="SM00028">
    <property type="entry name" value="TPR"/>
    <property type="match status" value="3"/>
</dbReference>
<protein>
    <submittedName>
        <fullName evidence="3">Tetratricopeptide repeat-containing protein</fullName>
    </submittedName>
</protein>
<dbReference type="EMBL" id="NWUJ01000001">
    <property type="protein sequence ID" value="PFH38263.1"/>
    <property type="molecule type" value="Genomic_DNA"/>
</dbReference>
<gene>
    <name evidence="3" type="ORF">BESB_006040</name>
</gene>
<feature type="compositionally biased region" description="Basic and acidic residues" evidence="2">
    <location>
        <begin position="660"/>
        <end position="688"/>
    </location>
</feature>
<dbReference type="PANTHER" id="PTHR46014">
    <property type="entry name" value="TETRATRICOPEPTIDE REPEAT PROTEIN 1"/>
    <property type="match status" value="1"/>
</dbReference>
<dbReference type="KEGG" id="bbes:BESB_006040"/>
<dbReference type="Proteomes" id="UP000224006">
    <property type="component" value="Chromosome I"/>
</dbReference>
<organism evidence="3 4">
    <name type="scientific">Besnoitia besnoiti</name>
    <name type="common">Apicomplexan protozoan</name>
    <dbReference type="NCBI Taxonomy" id="94643"/>
    <lineage>
        <taxon>Eukaryota</taxon>
        <taxon>Sar</taxon>
        <taxon>Alveolata</taxon>
        <taxon>Apicomplexa</taxon>
        <taxon>Conoidasida</taxon>
        <taxon>Coccidia</taxon>
        <taxon>Eucoccidiorida</taxon>
        <taxon>Eimeriorina</taxon>
        <taxon>Sarcocystidae</taxon>
        <taxon>Besnoitia</taxon>
    </lineage>
</organism>
<feature type="compositionally biased region" description="Basic and acidic residues" evidence="2">
    <location>
        <begin position="432"/>
        <end position="468"/>
    </location>
</feature>
<feature type="compositionally biased region" description="Basic and acidic residues" evidence="2">
    <location>
        <begin position="132"/>
        <end position="152"/>
    </location>
</feature>
<dbReference type="InterPro" id="IPR019734">
    <property type="entry name" value="TPR_rpt"/>
</dbReference>
<proteinExistence type="predicted"/>
<feature type="compositionally biased region" description="Acidic residues" evidence="2">
    <location>
        <begin position="534"/>
        <end position="549"/>
    </location>
</feature>
<feature type="region of interest" description="Disordered" evidence="2">
    <location>
        <begin position="42"/>
        <end position="90"/>
    </location>
</feature>
<feature type="compositionally biased region" description="Basic and acidic residues" evidence="2">
    <location>
        <begin position="563"/>
        <end position="574"/>
    </location>
</feature>
<reference evidence="3 4" key="1">
    <citation type="submission" date="2017-09" db="EMBL/GenBank/DDBJ databases">
        <title>Genome sequencing of Besnoitia besnoiti strain Bb-Ger1.</title>
        <authorList>
            <person name="Schares G."/>
            <person name="Venepally P."/>
            <person name="Lorenzi H.A."/>
        </authorList>
    </citation>
    <scope>NUCLEOTIDE SEQUENCE [LARGE SCALE GENOMIC DNA]</scope>
    <source>
        <strain evidence="3 4">Bb-Ger1</strain>
    </source>
</reference>
<dbReference type="AlphaFoldDB" id="A0A2A9MQ30"/>
<dbReference type="STRING" id="94643.A0A2A9MQ30"/>
<dbReference type="RefSeq" id="XP_029222272.1">
    <property type="nucleotide sequence ID" value="XM_029359359.1"/>
</dbReference>
<dbReference type="GeneID" id="40305667"/>
<dbReference type="OrthoDB" id="332465at2759"/>
<comment type="caution">
    <text evidence="3">The sequence shown here is derived from an EMBL/GenBank/DDBJ whole genome shotgun (WGS) entry which is preliminary data.</text>
</comment>
<evidence type="ECO:0000313" key="4">
    <source>
        <dbReference type="Proteomes" id="UP000224006"/>
    </source>
</evidence>
<dbReference type="SUPFAM" id="SSF48452">
    <property type="entry name" value="TPR-like"/>
    <property type="match status" value="1"/>
</dbReference>
<feature type="compositionally biased region" description="Low complexity" evidence="2">
    <location>
        <begin position="277"/>
        <end position="311"/>
    </location>
</feature>
<feature type="compositionally biased region" description="Basic and acidic residues" evidence="2">
    <location>
        <begin position="379"/>
        <end position="397"/>
    </location>
</feature>
<feature type="region of interest" description="Disordered" evidence="2">
    <location>
        <begin position="114"/>
        <end position="233"/>
    </location>
</feature>
<keyword evidence="1" id="KW-0802">TPR repeat</keyword>
<evidence type="ECO:0000313" key="3">
    <source>
        <dbReference type="EMBL" id="PFH38263.1"/>
    </source>
</evidence>
<feature type="compositionally biased region" description="Basic and acidic residues" evidence="2">
    <location>
        <begin position="204"/>
        <end position="213"/>
    </location>
</feature>
<feature type="compositionally biased region" description="Basic and acidic residues" evidence="2">
    <location>
        <begin position="250"/>
        <end position="259"/>
    </location>
</feature>
<feature type="compositionally biased region" description="Basic and acidic residues" evidence="2">
    <location>
        <begin position="80"/>
        <end position="90"/>
    </location>
</feature>
<sequence length="917" mass="99661">MIFIFLLIFSLALAVFLGWLFKRQAHGVFITTVRPFLSPVNNGETKTSHSAHGEVTGGRGDSAACGSDAKVESQGGSELSEGKGDTEKKICGLVPPHEEELDAAVAGGVRVVASASSSPDELSCNVKNNGQSKDERDESENKRVAEGEDKVRSARTLSAAPTTQGAAPSPSSPRHPSSDSDRQTGWEGAQDVSASATDCLQGEATREQRHKSDVFPSPALSPLPLSPREGPAMSLLQDEEIARLTPAEEAFLRDQDRRVRGSFKYDYPTGTVPPPSASGSPASASVPSSAPPAAATLSSDLWQSDPSSSSPVCGSAGQAVEASSEATEASEAQPGGSGETQEERGPEPSPSAQDAREDKAASSSPMPMHAEASPLDAEPLTHHPDVQQADTDKEERGAAAAAAQVHAKPEEQQAVVEARVAEEDAPSPFPMERPKEEESRVEFPRERSDLASEYVRGEALADKIRGVAEEAGNSASSASVEGGKDDEAQQTQANGEEDRGEAAKIAHEDDVQAVGTVKVEEDEPEKAEAAPDTWDGEEGDDEREEEDEDSQPKVEDLGEVVPEEEKPDSPRVEEFQEEKEEESMEGKTAAELKELGNRKFREGKYPEALDVYTEALDRLDDEEDDWLDEFDAIMQAKEDELEAAENVRYERSRSRGQRANGEKTDAGKELFEDARETAEEDRAPRDADAEAVPAAAEESEAAKAKDGEPKDKGEDMGRDEGEKKQDDEKQDGEAKKRGDAEEEEEHLLTEREFILFKEEKEREREAKAKEFNELRAVLLSNRAACHLHGKCYEAVIGDCTEAIQCHPSYAKAYLRRFTAHEALTKWHDAVADINKALELDPSLEPRYRGDQARVKKKSEEQFEKEKEEMLGKLKDFGNFVLGKVGLSLDNFKVEQNPDTGSYNISFQQNAQPATAGQ</sequence>
<keyword evidence="4" id="KW-1185">Reference proteome</keyword>
<name>A0A2A9MQ30_BESBE</name>
<dbReference type="PROSITE" id="PS50005">
    <property type="entry name" value="TPR"/>
    <property type="match status" value="2"/>
</dbReference>
<dbReference type="PANTHER" id="PTHR46014:SF1">
    <property type="entry name" value="TETRATRICOPEPTIDE REPEAT PROTEIN 1"/>
    <property type="match status" value="1"/>
</dbReference>
<feature type="compositionally biased region" description="Basic and acidic residues" evidence="2">
    <location>
        <begin position="700"/>
        <end position="739"/>
    </location>
</feature>
<evidence type="ECO:0000256" key="1">
    <source>
        <dbReference type="PROSITE-ProRule" id="PRU00339"/>
    </source>
</evidence>
<feature type="region of interest" description="Disordered" evidence="2">
    <location>
        <begin position="246"/>
        <end position="591"/>
    </location>
</feature>
<feature type="compositionally biased region" description="Low complexity" evidence="2">
    <location>
        <begin position="469"/>
        <end position="481"/>
    </location>
</feature>
<accession>A0A2A9MQ30</accession>
<feature type="region of interest" description="Disordered" evidence="2">
    <location>
        <begin position="641"/>
        <end position="745"/>
    </location>
</feature>
<dbReference type="InterPro" id="IPR011990">
    <property type="entry name" value="TPR-like_helical_dom_sf"/>
</dbReference>
<dbReference type="Gene3D" id="1.25.40.10">
    <property type="entry name" value="Tetratricopeptide repeat domain"/>
    <property type="match status" value="2"/>
</dbReference>
<dbReference type="InterPro" id="IPR052769">
    <property type="entry name" value="TPR_domain_protein"/>
</dbReference>
<dbReference type="VEuPathDB" id="ToxoDB:BESB_006040"/>
<feature type="repeat" description="TPR" evidence="1">
    <location>
        <begin position="589"/>
        <end position="622"/>
    </location>
</feature>